<dbReference type="AlphaFoldDB" id="A0A0F5LGV4"/>
<dbReference type="EMBL" id="LAJG01000005">
    <property type="protein sequence ID" value="KKB80807.1"/>
    <property type="molecule type" value="Genomic_DNA"/>
</dbReference>
<dbReference type="Proteomes" id="UP000033514">
    <property type="component" value="Unassembled WGS sequence"/>
</dbReference>
<accession>A0A0F5LGV4</accession>
<evidence type="ECO:0000256" key="2">
    <source>
        <dbReference type="SAM" id="MobiDB-lite"/>
    </source>
</evidence>
<dbReference type="STRING" id="361041.VW35_00940"/>
<reference evidence="3 4" key="1">
    <citation type="submission" date="2015-03" db="EMBL/GenBank/DDBJ databases">
        <authorList>
            <person name="Hassan Y.I."/>
            <person name="Lepp D."/>
            <person name="Zhou T."/>
        </authorList>
    </citation>
    <scope>NUCLEOTIDE SEQUENCE [LARGE SCALE GENOMIC DNA]</scope>
    <source>
        <strain evidence="3 4">GH2-10</strain>
    </source>
</reference>
<gene>
    <name evidence="3" type="ORF">VW35_00940</name>
</gene>
<keyword evidence="1" id="KW-0175">Coiled coil</keyword>
<sequence length="147" mass="16621">MSAADDIYEMKSLCEQIAGRLATSSSDKDRVTAIYEALKAKVTWNRAFEFLKGKARRIDSWEKDLARAKLQELKRLERERQALQHVAWLQSIRSQAEEAGSDMDRADLAAVERVLSRIGVLDRPLGNPDAAFTDADERADQSTDWGH</sequence>
<dbReference type="RefSeq" id="WP_046870499.1">
    <property type="nucleotide sequence ID" value="NZ_LAJG01000005.1"/>
</dbReference>
<proteinExistence type="predicted"/>
<protein>
    <submittedName>
        <fullName evidence="3">Uncharacterized protein</fullName>
    </submittedName>
</protein>
<organism evidence="3 4">
    <name type="scientific">Devosia soli</name>
    <dbReference type="NCBI Taxonomy" id="361041"/>
    <lineage>
        <taxon>Bacteria</taxon>
        <taxon>Pseudomonadati</taxon>
        <taxon>Pseudomonadota</taxon>
        <taxon>Alphaproteobacteria</taxon>
        <taxon>Hyphomicrobiales</taxon>
        <taxon>Devosiaceae</taxon>
        <taxon>Devosia</taxon>
    </lineage>
</organism>
<feature type="compositionally biased region" description="Basic and acidic residues" evidence="2">
    <location>
        <begin position="135"/>
        <end position="147"/>
    </location>
</feature>
<evidence type="ECO:0000313" key="4">
    <source>
        <dbReference type="Proteomes" id="UP000033514"/>
    </source>
</evidence>
<evidence type="ECO:0000313" key="3">
    <source>
        <dbReference type="EMBL" id="KKB80807.1"/>
    </source>
</evidence>
<comment type="caution">
    <text evidence="3">The sequence shown here is derived from an EMBL/GenBank/DDBJ whole genome shotgun (WGS) entry which is preliminary data.</text>
</comment>
<dbReference type="PATRIC" id="fig|361041.3.peg.3575"/>
<dbReference type="OrthoDB" id="8370635at2"/>
<keyword evidence="4" id="KW-1185">Reference proteome</keyword>
<evidence type="ECO:0000256" key="1">
    <source>
        <dbReference type="SAM" id="Coils"/>
    </source>
</evidence>
<name>A0A0F5LGV4_9HYPH</name>
<feature type="coiled-coil region" evidence="1">
    <location>
        <begin position="51"/>
        <end position="86"/>
    </location>
</feature>
<feature type="region of interest" description="Disordered" evidence="2">
    <location>
        <begin position="122"/>
        <end position="147"/>
    </location>
</feature>